<evidence type="ECO:0000256" key="2">
    <source>
        <dbReference type="SAM" id="MobiDB-lite"/>
    </source>
</evidence>
<feature type="compositionally biased region" description="Acidic residues" evidence="2">
    <location>
        <begin position="311"/>
        <end position="320"/>
    </location>
</feature>
<keyword evidence="1" id="KW-0863">Zinc-finger</keyword>
<proteinExistence type="predicted"/>
<organism evidence="5 6">
    <name type="scientific">Ziziphus jujuba</name>
    <name type="common">Chinese jujube</name>
    <name type="synonym">Ziziphus sativa</name>
    <dbReference type="NCBI Taxonomy" id="326968"/>
    <lineage>
        <taxon>Eukaryota</taxon>
        <taxon>Viridiplantae</taxon>
        <taxon>Streptophyta</taxon>
        <taxon>Embryophyta</taxon>
        <taxon>Tracheophyta</taxon>
        <taxon>Spermatophyta</taxon>
        <taxon>Magnoliopsida</taxon>
        <taxon>eudicotyledons</taxon>
        <taxon>Gunneridae</taxon>
        <taxon>Pentapetalae</taxon>
        <taxon>rosids</taxon>
        <taxon>fabids</taxon>
        <taxon>Rosales</taxon>
        <taxon>Rhamnaceae</taxon>
        <taxon>Paliureae</taxon>
        <taxon>Ziziphus</taxon>
    </lineage>
</organism>
<protein>
    <submittedName>
        <fullName evidence="6">Uncharacterized protein LOC107426760</fullName>
    </submittedName>
</protein>
<keyword evidence="3" id="KW-0812">Transmembrane</keyword>
<evidence type="ECO:0000256" key="1">
    <source>
        <dbReference type="PROSITE-ProRule" id="PRU00175"/>
    </source>
</evidence>
<reference evidence="6" key="1">
    <citation type="submission" date="2025-08" db="UniProtKB">
        <authorList>
            <consortium name="RefSeq"/>
        </authorList>
    </citation>
    <scope>IDENTIFICATION</scope>
    <source>
        <tissue evidence="6">Seedling</tissue>
    </source>
</reference>
<dbReference type="InterPro" id="IPR001841">
    <property type="entry name" value="Znf_RING"/>
</dbReference>
<dbReference type="Gene3D" id="3.30.40.10">
    <property type="entry name" value="Zinc/RING finger domain, C3HC4 (zinc finger)"/>
    <property type="match status" value="1"/>
</dbReference>
<evidence type="ECO:0000259" key="4">
    <source>
        <dbReference type="PROSITE" id="PS50089"/>
    </source>
</evidence>
<dbReference type="CDD" id="cd16449">
    <property type="entry name" value="RING-HC"/>
    <property type="match status" value="1"/>
</dbReference>
<keyword evidence="5" id="KW-1185">Reference proteome</keyword>
<feature type="compositionally biased region" description="Polar residues" evidence="2">
    <location>
        <begin position="257"/>
        <end position="267"/>
    </location>
</feature>
<dbReference type="FunCoup" id="A0A6P4ATL0">
    <property type="interactions" value="16"/>
</dbReference>
<dbReference type="GeneID" id="107426760"/>
<dbReference type="Proteomes" id="UP001652623">
    <property type="component" value="Chromosome 9"/>
</dbReference>
<evidence type="ECO:0000313" key="5">
    <source>
        <dbReference type="Proteomes" id="UP001652623"/>
    </source>
</evidence>
<evidence type="ECO:0000313" key="6">
    <source>
        <dbReference type="RefSeq" id="XP_015892515.1"/>
    </source>
</evidence>
<feature type="region of interest" description="Disordered" evidence="2">
    <location>
        <begin position="84"/>
        <end position="104"/>
    </location>
</feature>
<feature type="region of interest" description="Disordered" evidence="2">
    <location>
        <begin position="201"/>
        <end position="331"/>
    </location>
</feature>
<keyword evidence="3" id="KW-0472">Membrane</keyword>
<sequence>MQNSRVFPVYNSLENDLIDFFFFFWIVLFCEIFYEFIGLRIFEMEGGGGRLSSDRRRVTLLDQMSAAADSRDLAGLTLDDVLGTEKRPVPAPPPAPPRSQSGRTLLDIIRDEEPKSGTFKGFSNRDKKAWKSFKDRLRLKRAGNAWNSSAPIPASDIRILNHRSLLLRHNSVNFHTASLPTVSRHNMAYPNENPVDIPAVGDMMAPPNNGRPQISRRGSTRFGAFSSDNSDDDVLAGQNTTRPQISRRHSVRFALSSDDNVGDQTDPPQREGSRRLSAALADERSLSAREAVAAQEAAEAEAAAAAAAAEQEAEDEDGESAPEGGEGGQPVRMSLMDLLEETDRQMGLVGSRYMMGDEDDYDEEEEEDEEDEEEESNGVEHNCCVCMVRHKGAAFIPCGHTFCRLCSRELWVSRGNCPLCNGFILEILDIF</sequence>
<dbReference type="InParanoid" id="A0A6P4ATL0"/>
<dbReference type="PANTHER" id="PTHR46629">
    <property type="entry name" value="OS01G0917900 PROTEIN"/>
    <property type="match status" value="1"/>
</dbReference>
<gene>
    <name evidence="6" type="primary">LOC107426760</name>
</gene>
<dbReference type="GO" id="GO:0008270">
    <property type="term" value="F:zinc ion binding"/>
    <property type="evidence" value="ECO:0007669"/>
    <property type="project" value="UniProtKB-KW"/>
</dbReference>
<accession>A0A6P4ATL0</accession>
<name>A0A6P4ATL0_ZIZJJ</name>
<feature type="transmembrane region" description="Helical" evidence="3">
    <location>
        <begin position="20"/>
        <end position="42"/>
    </location>
</feature>
<dbReference type="PROSITE" id="PS50089">
    <property type="entry name" value="ZF_RING_2"/>
    <property type="match status" value="1"/>
</dbReference>
<feature type="region of interest" description="Disordered" evidence="2">
    <location>
        <begin position="354"/>
        <end position="376"/>
    </location>
</feature>
<dbReference type="InterPro" id="IPR013083">
    <property type="entry name" value="Znf_RING/FYVE/PHD"/>
</dbReference>
<keyword evidence="1" id="KW-0862">Zinc</keyword>
<dbReference type="SUPFAM" id="SSF57850">
    <property type="entry name" value="RING/U-box"/>
    <property type="match status" value="1"/>
</dbReference>
<feature type="compositionally biased region" description="Acidic residues" evidence="2">
    <location>
        <begin position="356"/>
        <end position="376"/>
    </location>
</feature>
<feature type="compositionally biased region" description="Low complexity" evidence="2">
    <location>
        <begin position="288"/>
        <end position="310"/>
    </location>
</feature>
<dbReference type="AlphaFoldDB" id="A0A6P4ATL0"/>
<evidence type="ECO:0000256" key="3">
    <source>
        <dbReference type="SAM" id="Phobius"/>
    </source>
</evidence>
<dbReference type="SMART" id="SM00184">
    <property type="entry name" value="RING"/>
    <property type="match status" value="1"/>
</dbReference>
<dbReference type="Pfam" id="PF13920">
    <property type="entry name" value="zf-C3HC4_3"/>
    <property type="match status" value="1"/>
</dbReference>
<dbReference type="RefSeq" id="XP_015892515.1">
    <property type="nucleotide sequence ID" value="XM_016037029.4"/>
</dbReference>
<feature type="domain" description="RING-type" evidence="4">
    <location>
        <begin position="383"/>
        <end position="421"/>
    </location>
</feature>
<dbReference type="KEGG" id="zju:107426760"/>
<keyword evidence="1" id="KW-0479">Metal-binding</keyword>
<keyword evidence="3" id="KW-1133">Transmembrane helix</keyword>